<feature type="domain" description="FAD-binding FR-type" evidence="6">
    <location>
        <begin position="569"/>
        <end position="672"/>
    </location>
</feature>
<dbReference type="Gene3D" id="2.40.30.10">
    <property type="entry name" value="Translation factors"/>
    <property type="match status" value="1"/>
</dbReference>
<keyword evidence="1" id="KW-0349">Heme</keyword>
<evidence type="ECO:0000259" key="6">
    <source>
        <dbReference type="PROSITE" id="PS51384"/>
    </source>
</evidence>
<feature type="domain" description="EF-hand" evidence="5">
    <location>
        <begin position="272"/>
        <end position="307"/>
    </location>
</feature>
<dbReference type="Pfam" id="PF00175">
    <property type="entry name" value="NAD_binding_1"/>
    <property type="match status" value="1"/>
</dbReference>
<reference evidence="7 8" key="1">
    <citation type="journal article" date="2020" name="ISME J.">
        <title>Comparative genomics reveals insights into cyanobacterial evolution and habitat adaptation.</title>
        <authorList>
            <person name="Chen M.Y."/>
            <person name="Teng W.K."/>
            <person name="Zhao L."/>
            <person name="Hu C.X."/>
            <person name="Zhou Y.K."/>
            <person name="Han B.P."/>
            <person name="Song L.R."/>
            <person name="Shu W.S."/>
        </authorList>
    </citation>
    <scope>NUCLEOTIDE SEQUENCE [LARGE SCALE GENOMIC DNA]</scope>
    <source>
        <strain evidence="7 8">FACHB-248</strain>
    </source>
</reference>
<evidence type="ECO:0000313" key="7">
    <source>
        <dbReference type="EMBL" id="MBD2606933.1"/>
    </source>
</evidence>
<dbReference type="SUPFAM" id="SSF47473">
    <property type="entry name" value="EF-hand"/>
    <property type="match status" value="1"/>
</dbReference>
<keyword evidence="2" id="KW-0479">Metal-binding</keyword>
<dbReference type="InterPro" id="IPR017927">
    <property type="entry name" value="FAD-bd_FR_type"/>
</dbReference>
<dbReference type="InterPro" id="IPR036291">
    <property type="entry name" value="NAD(P)-bd_dom_sf"/>
</dbReference>
<evidence type="ECO:0000313" key="8">
    <source>
        <dbReference type="Proteomes" id="UP000660380"/>
    </source>
</evidence>
<dbReference type="InterPro" id="IPR004030">
    <property type="entry name" value="NOS_N"/>
</dbReference>
<dbReference type="InterPro" id="IPR008333">
    <property type="entry name" value="Cbr1-like_FAD-bd_dom"/>
</dbReference>
<dbReference type="InterPro" id="IPR017938">
    <property type="entry name" value="Riboflavin_synthase-like_b-brl"/>
</dbReference>
<dbReference type="Gene3D" id="3.90.340.10">
    <property type="entry name" value="Nitric Oxide Synthase, Chain A, domain 1"/>
    <property type="match status" value="1"/>
</dbReference>
<dbReference type="CDD" id="cd00575">
    <property type="entry name" value="NOS_oxygenase"/>
    <property type="match status" value="1"/>
</dbReference>
<sequence length="1198" mass="135747">MLTDKPLISTSASTFTVFTSDAQYAPAVQLMSLLTNREFSLIRALKRFGVVASTNSAIEWVNINTVSKDIIQEYFCGAETAFVFIMPTDLSDITQLTRSMLEMATEAGVRRFAWVAPACPTECELSDVYGQDALRLRLTEAANLVRSSGLETLVLCHAPLLSDLLEQKKELKFRRTLSLPLGNSSLPWLAPEVIAQALYKWTLGELNHEPPELLTGATQLTGQDIAKGLSDVLTQTMNTRQFAQLRFQAIDLDQSGQIDPEELFPYLLDLGYSHDDAQTILQQADTDNSGTIDFEEFIQGLEEHLNKILADVPTEVRYFDVPAGAALHDWMVSGMSDKAAQSRLEWLKTLNQYGLPEQGQAVTEWLNLPNPSLTDWASQNILELINVYILPGRGILTISEGLLEGRPALITRLLQANNKMLIGQRSLDGELLEWRWEDEDTSNLEEVRYTAENGGERVLKLRDSKLFSLSVKGRWAGRRLAIQLFFQDQLLPRWQVALFRELGELQIEEAITLGSDSDIVCNCTKTTCGKVRELIDTGLDTLEGIVEQTQVTMVCGSCQPLIEEMLGSANLAVAELIAKQNLGRNMVSLQFRPVYEEIVASKPGQHILIQGRVDGNWVTRAYTLSSPADQTEQYEITVKREELGLFSRWLSDRADGEALIRISQPRGEFILEDEQPVVFFAGGIGITPAIAMMRTLARRSDTRLFHLDCSAPYHEDFVFKSELEELTAAHPNLTFTLRATRSSSRLNPEAVQNLYPYVEGTVAFMCGPQPFMDAMRDYLQQAGWQDTAIRQELFSSKLDEEGKAKAPVRQAIQLAGGITPIEQDSIYVEPIASVMQEAEVFLKQCYLEQGLAQVFIPRWQEVKAAIEQTGTYEHTYDELAYGTKLAWRNSNRCLGRNFWQSLQLRDMRHLQTEEEIFQTLMEHIKFATNNGNLRSSITILSPYLKIRLWNGLMLRYAGYRQPDGSILGDPANVELTEQALKFGWTKESRTRFDLLPLIIQVEEREPKWFEIPPEIVMEVPLSHPRYDWFEELGLKWFALPAVSNMMLDMGGIQYPTPFNGFYMGAEIGARNFSDIDRYNMLPTIAEKIGLDCSETMTLWKDLALVELNVAVLYSYKKYGVRILDHHALTASFMQFVDEEKQCGRHVYGDRVWLTPPISASTTPVFNIEFENRLLKPNYFYQRDPWQTESAKCPFHHQA</sequence>
<name>A0ABR8GU93_9CYAN</name>
<evidence type="ECO:0000259" key="5">
    <source>
        <dbReference type="PROSITE" id="PS50222"/>
    </source>
</evidence>
<dbReference type="Gene3D" id="3.40.50.80">
    <property type="entry name" value="Nucleotide-binding domain of ferredoxin-NADP reductase (FNR) module"/>
    <property type="match status" value="1"/>
</dbReference>
<dbReference type="Pfam" id="PF04324">
    <property type="entry name" value="Fer2_BFD"/>
    <property type="match status" value="1"/>
</dbReference>
<evidence type="ECO:0000256" key="2">
    <source>
        <dbReference type="ARBA" id="ARBA00022723"/>
    </source>
</evidence>
<keyword evidence="3" id="KW-0560">Oxidoreductase</keyword>
<dbReference type="Gene3D" id="1.10.10.1100">
    <property type="entry name" value="BFD-like [2Fe-2S]-binding domain"/>
    <property type="match status" value="1"/>
</dbReference>
<dbReference type="CDD" id="cd00051">
    <property type="entry name" value="EFh"/>
    <property type="match status" value="1"/>
</dbReference>
<accession>A0ABR8GU93</accession>
<dbReference type="InterPro" id="IPR018247">
    <property type="entry name" value="EF_Hand_1_Ca_BS"/>
</dbReference>
<dbReference type="Pfam" id="PF00970">
    <property type="entry name" value="FAD_binding_6"/>
    <property type="match status" value="1"/>
</dbReference>
<dbReference type="PROSITE" id="PS51384">
    <property type="entry name" value="FAD_FR"/>
    <property type="match status" value="1"/>
</dbReference>
<dbReference type="InterPro" id="IPR036119">
    <property type="entry name" value="NOS_N_sf"/>
</dbReference>
<dbReference type="PRINTS" id="PR00409">
    <property type="entry name" value="PHDIOXRDTASE"/>
</dbReference>
<dbReference type="InterPro" id="IPR050607">
    <property type="entry name" value="NOS"/>
</dbReference>
<evidence type="ECO:0000256" key="3">
    <source>
        <dbReference type="ARBA" id="ARBA00023002"/>
    </source>
</evidence>
<dbReference type="RefSeq" id="WP_072022216.1">
    <property type="nucleotide sequence ID" value="NZ_JACJTA010000051.1"/>
</dbReference>
<protein>
    <submittedName>
        <fullName evidence="7">Nitric oxide synthase oxygenase</fullName>
    </submittedName>
</protein>
<dbReference type="PROSITE" id="PS50222">
    <property type="entry name" value="EF_HAND_2"/>
    <property type="match status" value="1"/>
</dbReference>
<dbReference type="Gene3D" id="1.10.238.10">
    <property type="entry name" value="EF-hand"/>
    <property type="match status" value="1"/>
</dbReference>
<dbReference type="InterPro" id="IPR044940">
    <property type="entry name" value="NOS_dom_2"/>
</dbReference>
<dbReference type="InterPro" id="IPR002048">
    <property type="entry name" value="EF_hand_dom"/>
</dbReference>
<dbReference type="InterPro" id="IPR007419">
    <property type="entry name" value="BFD-like_2Fe2S-bd_dom"/>
</dbReference>
<evidence type="ECO:0000256" key="1">
    <source>
        <dbReference type="ARBA" id="ARBA00022617"/>
    </source>
</evidence>
<dbReference type="Proteomes" id="UP000660380">
    <property type="component" value="Unassembled WGS sequence"/>
</dbReference>
<dbReference type="Pfam" id="PF02898">
    <property type="entry name" value="NO_synthase"/>
    <property type="match status" value="1"/>
</dbReference>
<dbReference type="Gene3D" id="3.90.1230.10">
    <property type="entry name" value="Nitric Oxide Synthase, Chain A, domain 3"/>
    <property type="match status" value="1"/>
</dbReference>
<dbReference type="Gene3D" id="3.90.440.10">
    <property type="entry name" value="Nitric Oxide Synthase,Heme Domain,Chain A domain 2"/>
    <property type="match status" value="1"/>
</dbReference>
<dbReference type="SUPFAM" id="SSF63380">
    <property type="entry name" value="Riboflavin synthase domain-like"/>
    <property type="match status" value="1"/>
</dbReference>
<keyword evidence="8" id="KW-1185">Reference proteome</keyword>
<dbReference type="SUPFAM" id="SSF51735">
    <property type="entry name" value="NAD(P)-binding Rossmann-fold domains"/>
    <property type="match status" value="1"/>
</dbReference>
<dbReference type="InterPro" id="IPR011992">
    <property type="entry name" value="EF-hand-dom_pair"/>
</dbReference>
<keyword evidence="4" id="KW-0408">Iron</keyword>
<dbReference type="SUPFAM" id="SSF52343">
    <property type="entry name" value="Ferredoxin reductase-like, C-terminal NADP-linked domain"/>
    <property type="match status" value="1"/>
</dbReference>
<dbReference type="InterPro" id="IPR041854">
    <property type="entry name" value="BFD-like_2Fe2S-bd_dom_sf"/>
</dbReference>
<dbReference type="PANTHER" id="PTHR43410">
    <property type="entry name" value="NITRIC OXIDE SYNTHASE OXYGENASE"/>
    <property type="match status" value="1"/>
</dbReference>
<comment type="caution">
    <text evidence="7">The sequence shown here is derived from an EMBL/GenBank/DDBJ whole genome shotgun (WGS) entry which is preliminary data.</text>
</comment>
<dbReference type="PROSITE" id="PS00018">
    <property type="entry name" value="EF_HAND_1"/>
    <property type="match status" value="1"/>
</dbReference>
<dbReference type="InterPro" id="IPR044944">
    <property type="entry name" value="NOS_dom_3"/>
</dbReference>
<dbReference type="Pfam" id="PF13499">
    <property type="entry name" value="EF-hand_7"/>
    <property type="match status" value="1"/>
</dbReference>
<dbReference type="PANTHER" id="PTHR43410:SF1">
    <property type="entry name" value="NITRIC OXIDE SYNTHASE"/>
    <property type="match status" value="1"/>
</dbReference>
<dbReference type="SUPFAM" id="SSF56512">
    <property type="entry name" value="Nitric oxide (NO) synthase oxygenase domain"/>
    <property type="match status" value="1"/>
</dbReference>
<dbReference type="EMBL" id="JACJTA010000051">
    <property type="protein sequence ID" value="MBD2606933.1"/>
    <property type="molecule type" value="Genomic_DNA"/>
</dbReference>
<gene>
    <name evidence="7" type="ORF">H6G81_20950</name>
</gene>
<dbReference type="InterPro" id="IPR039261">
    <property type="entry name" value="FNR_nucleotide-bd"/>
</dbReference>
<organism evidence="7 8">
    <name type="scientific">Scytonema hofmannii FACHB-248</name>
    <dbReference type="NCBI Taxonomy" id="1842502"/>
    <lineage>
        <taxon>Bacteria</taxon>
        <taxon>Bacillati</taxon>
        <taxon>Cyanobacteriota</taxon>
        <taxon>Cyanophyceae</taxon>
        <taxon>Nostocales</taxon>
        <taxon>Scytonemataceae</taxon>
        <taxon>Scytonema</taxon>
    </lineage>
</organism>
<dbReference type="InterPro" id="IPR044943">
    <property type="entry name" value="NOS_dom_1"/>
</dbReference>
<dbReference type="InterPro" id="IPR001433">
    <property type="entry name" value="OxRdtase_FAD/NAD-bd"/>
</dbReference>
<dbReference type="SMART" id="SM00054">
    <property type="entry name" value="EFh"/>
    <property type="match status" value="2"/>
</dbReference>
<proteinExistence type="predicted"/>
<evidence type="ECO:0000256" key="4">
    <source>
        <dbReference type="ARBA" id="ARBA00023004"/>
    </source>
</evidence>